<dbReference type="PANTHER" id="PTHR46293:SF11">
    <property type="entry name" value="E3 UBIQUITIN PROTEIN LIGASE DRIP1-LIKE"/>
    <property type="match status" value="1"/>
</dbReference>
<name>A0A3Q7I6T6_SOLLC</name>
<evidence type="ECO:0008006" key="3">
    <source>
        <dbReference type="Google" id="ProtNLM"/>
    </source>
</evidence>
<dbReference type="EnsemblPlants" id="Solyc09g083310.2.1">
    <property type="protein sequence ID" value="Solyc09g083310.2.1"/>
    <property type="gene ID" value="Solyc09g083310.2"/>
</dbReference>
<proteinExistence type="predicted"/>
<dbReference type="PANTHER" id="PTHR46293">
    <property type="entry name" value="E3 UBIQUITIN PROTEIN LIGASE DRIP1"/>
    <property type="match status" value="1"/>
</dbReference>
<dbReference type="InParanoid" id="A0A3Q7I6T6"/>
<protein>
    <recommendedName>
        <fullName evidence="3">Ubiquitin-like domain-containing protein</fullName>
    </recommendedName>
</protein>
<dbReference type="AlphaFoldDB" id="A0A3Q7I6T6"/>
<keyword evidence="2" id="KW-1185">Reference proteome</keyword>
<sequence length="213" mass="24054">MSRLLKNVVIDVESIAYATESSKKNKSVKPLDEMNDLWEPLNNLVTKSEEPVPKFIIKEQKVRQQNVVKKLDVVQATEAPTIQVAIETEGGTISGITRVVNERVHPIWFTLVACDKQTCPLPLPQISSRYIKIKDVNKPSSYIKKYLAHKLSLQSEDEVEIHMLGMQIQPTFPLKNLAELWLRVAPNSGKHLAKVGASAQEFVMVLNYCRSHP</sequence>
<organism evidence="1">
    <name type="scientific">Solanum lycopersicum</name>
    <name type="common">Tomato</name>
    <name type="synonym">Lycopersicon esculentum</name>
    <dbReference type="NCBI Taxonomy" id="4081"/>
    <lineage>
        <taxon>Eukaryota</taxon>
        <taxon>Viridiplantae</taxon>
        <taxon>Streptophyta</taxon>
        <taxon>Embryophyta</taxon>
        <taxon>Tracheophyta</taxon>
        <taxon>Spermatophyta</taxon>
        <taxon>Magnoliopsida</taxon>
        <taxon>eudicotyledons</taxon>
        <taxon>Gunneridae</taxon>
        <taxon>Pentapetalae</taxon>
        <taxon>asterids</taxon>
        <taxon>lamiids</taxon>
        <taxon>Solanales</taxon>
        <taxon>Solanaceae</taxon>
        <taxon>Solanoideae</taxon>
        <taxon>Solaneae</taxon>
        <taxon>Solanum</taxon>
        <taxon>Solanum subgen. Lycopersicon</taxon>
    </lineage>
</organism>
<accession>A0A3Q7I6T6</accession>
<dbReference type="InterPro" id="IPR044807">
    <property type="entry name" value="DRIP1-like"/>
</dbReference>
<reference evidence="1" key="2">
    <citation type="submission" date="2019-01" db="UniProtKB">
        <authorList>
            <consortium name="EnsemblPlants"/>
        </authorList>
    </citation>
    <scope>IDENTIFICATION</scope>
    <source>
        <strain evidence="1">cv. Heinz 1706</strain>
    </source>
</reference>
<dbReference type="GO" id="GO:0004842">
    <property type="term" value="F:ubiquitin-protein transferase activity"/>
    <property type="evidence" value="ECO:0007669"/>
    <property type="project" value="InterPro"/>
</dbReference>
<dbReference type="Gramene" id="Solyc09g083310.2.1">
    <property type="protein sequence ID" value="Solyc09g083310.2.1"/>
    <property type="gene ID" value="Solyc09g083310.2"/>
</dbReference>
<dbReference type="Proteomes" id="UP000004994">
    <property type="component" value="Chromosome 9"/>
</dbReference>
<evidence type="ECO:0000313" key="1">
    <source>
        <dbReference type="EnsemblPlants" id="Solyc09g083310.2.1"/>
    </source>
</evidence>
<reference evidence="1" key="1">
    <citation type="journal article" date="2012" name="Nature">
        <title>The tomato genome sequence provides insights into fleshy fruit evolution.</title>
        <authorList>
            <consortium name="Tomato Genome Consortium"/>
        </authorList>
    </citation>
    <scope>NUCLEOTIDE SEQUENCE [LARGE SCALE GENOMIC DNA]</scope>
    <source>
        <strain evidence="1">cv. Heinz 1706</strain>
    </source>
</reference>
<dbReference type="STRING" id="4081.A0A3Q7I6T6"/>
<evidence type="ECO:0000313" key="2">
    <source>
        <dbReference type="Proteomes" id="UP000004994"/>
    </source>
</evidence>